<feature type="region of interest" description="Disordered" evidence="1">
    <location>
        <begin position="51"/>
        <end position="78"/>
    </location>
</feature>
<keyword evidence="2" id="KW-1185">Reference proteome</keyword>
<gene>
    <name evidence="3" type="primary">LOC120253665</name>
</gene>
<dbReference type="RefSeq" id="XP_039117884.1">
    <property type="nucleotide sequence ID" value="XM_039261950.1"/>
</dbReference>
<protein>
    <submittedName>
        <fullName evidence="3">Serine--tRNA ligase-like isoform X2</fullName>
    </submittedName>
</protein>
<dbReference type="GeneID" id="120253665"/>
<evidence type="ECO:0000313" key="3">
    <source>
        <dbReference type="RefSeq" id="XP_039117884.1"/>
    </source>
</evidence>
<proteinExistence type="predicted"/>
<dbReference type="AlphaFoldDB" id="A0AB40ATE2"/>
<name>A0AB40ATE2_DIOCR</name>
<organism evidence="2 3">
    <name type="scientific">Dioscorea cayennensis subsp. rotundata</name>
    <name type="common">White Guinea yam</name>
    <name type="synonym">Dioscorea rotundata</name>
    <dbReference type="NCBI Taxonomy" id="55577"/>
    <lineage>
        <taxon>Eukaryota</taxon>
        <taxon>Viridiplantae</taxon>
        <taxon>Streptophyta</taxon>
        <taxon>Embryophyta</taxon>
        <taxon>Tracheophyta</taxon>
        <taxon>Spermatophyta</taxon>
        <taxon>Magnoliopsida</taxon>
        <taxon>Liliopsida</taxon>
        <taxon>Dioscoreales</taxon>
        <taxon>Dioscoreaceae</taxon>
        <taxon>Dioscorea</taxon>
    </lineage>
</organism>
<feature type="compositionally biased region" description="Polar residues" evidence="1">
    <location>
        <begin position="59"/>
        <end position="68"/>
    </location>
</feature>
<evidence type="ECO:0000256" key="1">
    <source>
        <dbReference type="SAM" id="MobiDB-lite"/>
    </source>
</evidence>
<reference evidence="3" key="1">
    <citation type="submission" date="2025-08" db="UniProtKB">
        <authorList>
            <consortium name="RefSeq"/>
        </authorList>
    </citation>
    <scope>IDENTIFICATION</scope>
</reference>
<sequence length="78" mass="9010">MTTTAGMLDLNIFSAEKGFDSRSSVPSFRQCQDQFELEILRKDFNRINKEEEKEDATEMINSTNGNKKLTTEMEIEVQ</sequence>
<dbReference type="Proteomes" id="UP001515500">
    <property type="component" value="Unplaced"/>
</dbReference>
<accession>A0AB40ATE2</accession>
<evidence type="ECO:0000313" key="2">
    <source>
        <dbReference type="Proteomes" id="UP001515500"/>
    </source>
</evidence>